<keyword evidence="2" id="KW-0812">Transmembrane</keyword>
<dbReference type="CDD" id="cd16018">
    <property type="entry name" value="Enpp"/>
    <property type="match status" value="1"/>
</dbReference>
<feature type="compositionally biased region" description="Low complexity" evidence="1">
    <location>
        <begin position="41"/>
        <end position="53"/>
    </location>
</feature>
<dbReference type="PANTHER" id="PTHR10151:SF120">
    <property type="entry name" value="BIS(5'-ADENOSYL)-TRIPHOSPHATASE"/>
    <property type="match status" value="1"/>
</dbReference>
<protein>
    <submittedName>
        <fullName evidence="3">Phosphodiest-domain-containing protein</fullName>
    </submittedName>
</protein>
<dbReference type="Proteomes" id="UP000246740">
    <property type="component" value="Unassembled WGS sequence"/>
</dbReference>
<dbReference type="Gene3D" id="3.40.720.10">
    <property type="entry name" value="Alkaline Phosphatase, subunit A"/>
    <property type="match status" value="1"/>
</dbReference>
<name>A0A317XVK4_9BASI</name>
<dbReference type="AlphaFoldDB" id="A0A317XVK4"/>
<dbReference type="InterPro" id="IPR002591">
    <property type="entry name" value="Phosphodiest/P_Trfase"/>
</dbReference>
<dbReference type="FunCoup" id="A0A317XVK4">
    <property type="interactions" value="123"/>
</dbReference>
<proteinExistence type="predicted"/>
<keyword evidence="2" id="KW-1133">Transmembrane helix</keyword>
<dbReference type="GO" id="GO:0017111">
    <property type="term" value="F:ribonucleoside triphosphate phosphatase activity"/>
    <property type="evidence" value="ECO:0007669"/>
    <property type="project" value="TreeGrafter"/>
</dbReference>
<dbReference type="PANTHER" id="PTHR10151">
    <property type="entry name" value="ECTONUCLEOTIDE PYROPHOSPHATASE/PHOSPHODIESTERASE"/>
    <property type="match status" value="1"/>
</dbReference>
<evidence type="ECO:0000256" key="2">
    <source>
        <dbReference type="SAM" id="Phobius"/>
    </source>
</evidence>
<dbReference type="STRING" id="1882483.A0A317XVK4"/>
<dbReference type="EMBL" id="KZ819189">
    <property type="protein sequence ID" value="PWZ02305.1"/>
    <property type="molecule type" value="Genomic_DNA"/>
</dbReference>
<dbReference type="SUPFAM" id="SSF53649">
    <property type="entry name" value="Alkaline phosphatase-like"/>
    <property type="match status" value="1"/>
</dbReference>
<sequence>MPKSKSNDQTRRAAAPARESGGIGGLRSQKNRSGMEASESTTTTTPTTIPLTRLRPRAEQRTDLPPADMAKVEVEGDGALTAEELEQLNAKFPRRSVRAHTPGKDDKLEHVDDDDDNQHDDDDNDDDEADERQGLLFDADMSDMNSDDEMELERELTHQHADTAGRAQRGRKNKYADRASFLEDKHRFLFSHPFYHPLRLVLLAVAAVFIVLLVLVSTRSLLHSLTSHAPGSTHPSSITHLASSLDRSARLSNGTHDFQRTVLLISLDGAKPSYLDQGLAPTLQALGMGDLHPQADARVSASVGVGGRVGGRRAKSMQPIFPTLTFPNHWTLLTGLYADSHGIVANDFHVSSRDPPPSSSSGRQFYYTNPGKSWDPAWWLGTPIWASAERSGIDAAVLMWPGPPRTSQGDRPRFFQRYEEGPEWGLDGRLDRIFTWLDRKLDTRPQLICAYAPDIDKAAHKYGPDSEQARAAVGQVDEFIGKLVSGLEARNLGEIVDVVVVSDHGMTETSNDRLVFLDDVLGRDLLQLVESQDGWPSVGLRFTGETEAQRQNTLEKAYAKLDNASLSTPSGVPGKPAFEVYRRAEIPEHFHYSSRKDRIADLWAVPALGWSFTTHSELQAFPQAVYAPRGNHGYSNEEDDMQAIFVARGPSFLPLPPPLQTMIPASYNMQPFPNTNVYNLVADILGIPPQLRAQNNGSDGFWRQHLQPHLLPK</sequence>
<feature type="compositionally biased region" description="Basic and acidic residues" evidence="1">
    <location>
        <begin position="1"/>
        <end position="11"/>
    </location>
</feature>
<evidence type="ECO:0000313" key="3">
    <source>
        <dbReference type="EMBL" id="PWZ02305.1"/>
    </source>
</evidence>
<dbReference type="InterPro" id="IPR017850">
    <property type="entry name" value="Alkaline_phosphatase_core_sf"/>
</dbReference>
<feature type="compositionally biased region" description="Basic and acidic residues" evidence="1">
    <location>
        <begin position="153"/>
        <end position="163"/>
    </location>
</feature>
<feature type="transmembrane region" description="Helical" evidence="2">
    <location>
        <begin position="200"/>
        <end position="222"/>
    </location>
</feature>
<dbReference type="InParanoid" id="A0A317XVK4"/>
<feature type="region of interest" description="Disordered" evidence="1">
    <location>
        <begin position="1"/>
        <end position="173"/>
    </location>
</feature>
<organism evidence="3 4">
    <name type="scientific">Testicularia cyperi</name>
    <dbReference type="NCBI Taxonomy" id="1882483"/>
    <lineage>
        <taxon>Eukaryota</taxon>
        <taxon>Fungi</taxon>
        <taxon>Dikarya</taxon>
        <taxon>Basidiomycota</taxon>
        <taxon>Ustilaginomycotina</taxon>
        <taxon>Ustilaginomycetes</taxon>
        <taxon>Ustilaginales</taxon>
        <taxon>Anthracoideaceae</taxon>
        <taxon>Testicularia</taxon>
    </lineage>
</organism>
<keyword evidence="2" id="KW-0472">Membrane</keyword>
<dbReference type="GO" id="GO:0047429">
    <property type="term" value="F:nucleoside triphosphate diphosphatase activity"/>
    <property type="evidence" value="ECO:0007669"/>
    <property type="project" value="TreeGrafter"/>
</dbReference>
<dbReference type="OrthoDB" id="415411at2759"/>
<keyword evidence="4" id="KW-1185">Reference proteome</keyword>
<feature type="compositionally biased region" description="Acidic residues" evidence="1">
    <location>
        <begin position="111"/>
        <end position="130"/>
    </location>
</feature>
<evidence type="ECO:0000313" key="4">
    <source>
        <dbReference type="Proteomes" id="UP000246740"/>
    </source>
</evidence>
<gene>
    <name evidence="3" type="ORF">BCV70DRAFT_198586</name>
</gene>
<reference evidence="3 4" key="1">
    <citation type="journal article" date="2018" name="Mol. Biol. Evol.">
        <title>Broad Genomic Sampling Reveals a Smut Pathogenic Ancestry of the Fungal Clade Ustilaginomycotina.</title>
        <authorList>
            <person name="Kijpornyongpan T."/>
            <person name="Mondo S.J."/>
            <person name="Barry K."/>
            <person name="Sandor L."/>
            <person name="Lee J."/>
            <person name="Lipzen A."/>
            <person name="Pangilinan J."/>
            <person name="LaButti K."/>
            <person name="Hainaut M."/>
            <person name="Henrissat B."/>
            <person name="Grigoriev I.V."/>
            <person name="Spatafora J.W."/>
            <person name="Aime M.C."/>
        </authorList>
    </citation>
    <scope>NUCLEOTIDE SEQUENCE [LARGE SCALE GENOMIC DNA]</scope>
    <source>
        <strain evidence="3 4">MCA 3645</strain>
    </source>
</reference>
<dbReference type="Pfam" id="PF01663">
    <property type="entry name" value="Phosphodiest"/>
    <property type="match status" value="1"/>
</dbReference>
<dbReference type="GO" id="GO:0009141">
    <property type="term" value="P:nucleoside triphosphate metabolic process"/>
    <property type="evidence" value="ECO:0007669"/>
    <property type="project" value="TreeGrafter"/>
</dbReference>
<accession>A0A317XVK4</accession>
<evidence type="ECO:0000256" key="1">
    <source>
        <dbReference type="SAM" id="MobiDB-lite"/>
    </source>
</evidence>